<feature type="signal peptide" evidence="1">
    <location>
        <begin position="1"/>
        <end position="25"/>
    </location>
</feature>
<name>A0ABZ2RNW2_9BACT</name>
<feature type="chain" id="PRO_5046292634" description="Lipoprotein" evidence="1">
    <location>
        <begin position="26"/>
        <end position="611"/>
    </location>
</feature>
<accession>A0ABZ2RNW2</accession>
<sequence>MSKKMYWSYALMSVPLISISFIATTCNTQQTTQNNQDKIIQFIENKYQIQNVLLEPKIENIEKIKISKLQSYYALEENKIKNETINKIKVIINKINVALKSLYPTEEEIKKQVAIYDYQLNKLILKHKKLINDFYGNKLIINSVITAIDSDDEITKNSPNSVLNQLIQSLENNINSIFPVLDTNSSISPNQNIANFLNWFLGFLNWKKQILTSEIATIDLENLIQQINEKMHNDDLKKLFVNFVENIKILKPKILLINTEQKFNQSQNDIQNFLNWIKQKYSQVQNLIKQYQYTDDIANFYDENYKNMLNSDLRNYYKKYQEAIQDVLKNQLGSITRSTDTLDKHFNQEIIPKINKYLENFNIYKKDKWMVFSAQNAINIDSYSTVKPFIEVRANNEEFDRVNDYMRWKVQKILNINDYDDDEGNIIHQKTNEEIQRIDEMFKKYVLVIKQILPTIINKQWDLEKRILAIVKYLTVKTHYAPANGVSFDKMVYIFADQEGEITFNCQGYSEFLYASLDAMGVKNILFNFYYVNKEDNTPLPHVNFSFINNDGKEIIVDATFSDKINDWTKHFDLDQVNLTNSRIKENILITKDKWMQNYNLYYLPKYIKIK</sequence>
<dbReference type="EMBL" id="CP148066">
    <property type="protein sequence ID" value="WXL28725.1"/>
    <property type="molecule type" value="Genomic_DNA"/>
</dbReference>
<reference evidence="2" key="1">
    <citation type="submission" date="2024-03" db="EMBL/GenBank/DDBJ databases">
        <title>Complete genome sequence of Mycoplasma gypis type strain B1/T1.</title>
        <authorList>
            <person name="Spergser J."/>
        </authorList>
    </citation>
    <scope>NUCLEOTIDE SEQUENCE [LARGE SCALE GENOMIC DNA]</scope>
    <source>
        <strain evidence="2">B1/T1</strain>
    </source>
</reference>
<dbReference type="Proteomes" id="UP001460679">
    <property type="component" value="Chromosome"/>
</dbReference>
<evidence type="ECO:0000256" key="1">
    <source>
        <dbReference type="SAM" id="SignalP"/>
    </source>
</evidence>
<evidence type="ECO:0000313" key="2">
    <source>
        <dbReference type="EMBL" id="WXL28725.1"/>
    </source>
</evidence>
<proteinExistence type="predicted"/>
<evidence type="ECO:0008006" key="4">
    <source>
        <dbReference type="Google" id="ProtNLM"/>
    </source>
</evidence>
<evidence type="ECO:0000313" key="3">
    <source>
        <dbReference type="Proteomes" id="UP001460679"/>
    </source>
</evidence>
<gene>
    <name evidence="2" type="ORF">WG616_01740</name>
</gene>
<keyword evidence="1" id="KW-0732">Signal</keyword>
<protein>
    <recommendedName>
        <fullName evidence="4">Lipoprotein</fullName>
    </recommendedName>
</protein>
<keyword evidence="3" id="KW-1185">Reference proteome</keyword>
<dbReference type="RefSeq" id="WP_205498509.1">
    <property type="nucleotide sequence ID" value="NZ_CP148066.1"/>
</dbReference>
<organism evidence="2 3">
    <name type="scientific">[Mycoplasma] gypis</name>
    <dbReference type="NCBI Taxonomy" id="92404"/>
    <lineage>
        <taxon>Bacteria</taxon>
        <taxon>Bacillati</taxon>
        <taxon>Mycoplasmatota</taxon>
        <taxon>Mycoplasmoidales</taxon>
        <taxon>Metamycoplasmataceae</taxon>
        <taxon>Metamycoplasma</taxon>
    </lineage>
</organism>